<name>A0A5P1EVX5_ASPOF</name>
<reference evidence="2" key="1">
    <citation type="journal article" date="2017" name="Nat. Commun.">
        <title>The asparagus genome sheds light on the origin and evolution of a young Y chromosome.</title>
        <authorList>
            <person name="Harkess A."/>
            <person name="Zhou J."/>
            <person name="Xu C."/>
            <person name="Bowers J.E."/>
            <person name="Van der Hulst R."/>
            <person name="Ayyampalayam S."/>
            <person name="Mercati F."/>
            <person name="Riccardi P."/>
            <person name="McKain M.R."/>
            <person name="Kakrana A."/>
            <person name="Tang H."/>
            <person name="Ray J."/>
            <person name="Groenendijk J."/>
            <person name="Arikit S."/>
            <person name="Mathioni S.M."/>
            <person name="Nakano M."/>
            <person name="Shan H."/>
            <person name="Telgmann-Rauber A."/>
            <person name="Kanno A."/>
            <person name="Yue Z."/>
            <person name="Chen H."/>
            <person name="Li W."/>
            <person name="Chen Y."/>
            <person name="Xu X."/>
            <person name="Zhang Y."/>
            <person name="Luo S."/>
            <person name="Chen H."/>
            <person name="Gao J."/>
            <person name="Mao Z."/>
            <person name="Pires J.C."/>
            <person name="Luo M."/>
            <person name="Kudrna D."/>
            <person name="Wing R.A."/>
            <person name="Meyers B.C."/>
            <person name="Yi K."/>
            <person name="Kong H."/>
            <person name="Lavrijsen P."/>
            <person name="Sunseri F."/>
            <person name="Falavigna A."/>
            <person name="Ye Y."/>
            <person name="Leebens-Mack J.H."/>
            <person name="Chen G."/>
        </authorList>
    </citation>
    <scope>NUCLEOTIDE SEQUENCE [LARGE SCALE GENOMIC DNA]</scope>
    <source>
        <strain evidence="2">cv. DH0086</strain>
    </source>
</reference>
<gene>
    <name evidence="1" type="ORF">A4U43_C05F31250</name>
</gene>
<dbReference type="AlphaFoldDB" id="A0A5P1EVX5"/>
<dbReference type="Gramene" id="ONK70196">
    <property type="protein sequence ID" value="ONK70196"/>
    <property type="gene ID" value="A4U43_C05F31250"/>
</dbReference>
<accession>A0A5P1EVX5</accession>
<protein>
    <submittedName>
        <fullName evidence="1">Uncharacterized protein</fullName>
    </submittedName>
</protein>
<evidence type="ECO:0000313" key="1">
    <source>
        <dbReference type="EMBL" id="ONK70196.1"/>
    </source>
</evidence>
<keyword evidence="2" id="KW-1185">Reference proteome</keyword>
<dbReference type="Proteomes" id="UP000243459">
    <property type="component" value="Chromosome 5"/>
</dbReference>
<sequence>MKNFVVVTVAERMRIAMRLDLEIKADGDGGSRCARVSMRSFDSTGDRTKQGSDCRRIFRMVDYLLATEQ</sequence>
<evidence type="ECO:0000313" key="2">
    <source>
        <dbReference type="Proteomes" id="UP000243459"/>
    </source>
</evidence>
<dbReference type="EMBL" id="CM007385">
    <property type="protein sequence ID" value="ONK70196.1"/>
    <property type="molecule type" value="Genomic_DNA"/>
</dbReference>
<proteinExistence type="predicted"/>
<organism evidence="1 2">
    <name type="scientific">Asparagus officinalis</name>
    <name type="common">Garden asparagus</name>
    <dbReference type="NCBI Taxonomy" id="4686"/>
    <lineage>
        <taxon>Eukaryota</taxon>
        <taxon>Viridiplantae</taxon>
        <taxon>Streptophyta</taxon>
        <taxon>Embryophyta</taxon>
        <taxon>Tracheophyta</taxon>
        <taxon>Spermatophyta</taxon>
        <taxon>Magnoliopsida</taxon>
        <taxon>Liliopsida</taxon>
        <taxon>Asparagales</taxon>
        <taxon>Asparagaceae</taxon>
        <taxon>Asparagoideae</taxon>
        <taxon>Asparagus</taxon>
    </lineage>
</organism>